<evidence type="ECO:0000313" key="2">
    <source>
        <dbReference type="EMBL" id="OGC38804.1"/>
    </source>
</evidence>
<reference evidence="2 3" key="1">
    <citation type="journal article" date="2016" name="Nat. Commun.">
        <title>Thousands of microbial genomes shed light on interconnected biogeochemical processes in an aquifer system.</title>
        <authorList>
            <person name="Anantharaman K."/>
            <person name="Brown C.T."/>
            <person name="Hug L.A."/>
            <person name="Sharon I."/>
            <person name="Castelle C.J."/>
            <person name="Probst A.J."/>
            <person name="Thomas B.C."/>
            <person name="Singh A."/>
            <person name="Wilkins M.J."/>
            <person name="Karaoz U."/>
            <person name="Brodie E.L."/>
            <person name="Williams K.H."/>
            <person name="Hubbard S.S."/>
            <person name="Banfield J.F."/>
        </authorList>
    </citation>
    <scope>NUCLEOTIDE SEQUENCE [LARGE SCALE GENOMIC DNA]</scope>
</reference>
<dbReference type="EMBL" id="MEUS01000014">
    <property type="protein sequence ID" value="OGC38804.1"/>
    <property type="molecule type" value="Genomic_DNA"/>
</dbReference>
<proteinExistence type="predicted"/>
<evidence type="ECO:0000256" key="1">
    <source>
        <dbReference type="SAM" id="Phobius"/>
    </source>
</evidence>
<dbReference type="Proteomes" id="UP000178270">
    <property type="component" value="Unassembled WGS sequence"/>
</dbReference>
<evidence type="ECO:0000313" key="3">
    <source>
        <dbReference type="Proteomes" id="UP000178270"/>
    </source>
</evidence>
<protein>
    <submittedName>
        <fullName evidence="2">Uncharacterized protein</fullName>
    </submittedName>
</protein>
<accession>A0A1F4U1I2</accession>
<comment type="caution">
    <text evidence="2">The sequence shown here is derived from an EMBL/GenBank/DDBJ whole genome shotgun (WGS) entry which is preliminary data.</text>
</comment>
<gene>
    <name evidence="2" type="ORF">A3K42_01545</name>
</gene>
<dbReference type="AlphaFoldDB" id="A0A1F4U1I2"/>
<keyword evidence="1" id="KW-0812">Transmembrane</keyword>
<name>A0A1F4U1I2_UNCKA</name>
<feature type="transmembrane region" description="Helical" evidence="1">
    <location>
        <begin position="6"/>
        <end position="26"/>
    </location>
</feature>
<keyword evidence="1" id="KW-0472">Membrane</keyword>
<organism evidence="2 3">
    <name type="scientific">candidate division WWE3 bacterium RBG_13_37_7</name>
    <dbReference type="NCBI Taxonomy" id="1802609"/>
    <lineage>
        <taxon>Bacteria</taxon>
        <taxon>Katanobacteria</taxon>
    </lineage>
</organism>
<sequence length="60" mass="6833">MKDFIILFLLTITVAVMFLMSGFWKFNEASYITKKVLAISTPLSVKLDVELIKSLNSAYE</sequence>
<keyword evidence="1" id="KW-1133">Transmembrane helix</keyword>